<dbReference type="InterPro" id="IPR017871">
    <property type="entry name" value="ABC_transporter-like_CS"/>
</dbReference>
<dbReference type="Pfam" id="PF00005">
    <property type="entry name" value="ABC_tran"/>
    <property type="match status" value="1"/>
</dbReference>
<evidence type="ECO:0000313" key="5">
    <source>
        <dbReference type="EMBL" id="PYD68197.1"/>
    </source>
</evidence>
<evidence type="ECO:0000256" key="2">
    <source>
        <dbReference type="ARBA" id="ARBA00022741"/>
    </source>
</evidence>
<dbReference type="SUPFAM" id="SSF52540">
    <property type="entry name" value="P-loop containing nucleoside triphosphate hydrolases"/>
    <property type="match status" value="1"/>
</dbReference>
<dbReference type="PANTHER" id="PTHR42781:SF4">
    <property type="entry name" value="SPERMIDINE_PUTRESCINE IMPORT ATP-BINDING PROTEIN POTA"/>
    <property type="match status" value="1"/>
</dbReference>
<dbReference type="Proteomes" id="UP000247371">
    <property type="component" value="Unassembled WGS sequence"/>
</dbReference>
<dbReference type="SMART" id="SM00382">
    <property type="entry name" value="AAA"/>
    <property type="match status" value="1"/>
</dbReference>
<protein>
    <submittedName>
        <fullName evidence="5">Spermidine/putrescine ABC transporter ATP-binding protein</fullName>
    </submittedName>
</protein>
<dbReference type="InterPro" id="IPR003439">
    <property type="entry name" value="ABC_transporter-like_ATP-bd"/>
</dbReference>
<reference evidence="5 6" key="1">
    <citation type="submission" date="2017-07" db="EMBL/GenBank/DDBJ databases">
        <title>A draft genome sequence of Komagataeibacter swingsii LMG 22125.</title>
        <authorList>
            <person name="Skraban J."/>
            <person name="Cleenwerck I."/>
            <person name="Vandamme P."/>
            <person name="Trcek J."/>
        </authorList>
    </citation>
    <scope>NUCLEOTIDE SEQUENCE [LARGE SCALE GENOMIC DNA]</scope>
    <source>
        <strain evidence="5 6">LMG 22125</strain>
    </source>
</reference>
<keyword evidence="2" id="KW-0547">Nucleotide-binding</keyword>
<dbReference type="RefSeq" id="WP_110557895.1">
    <property type="nucleotide sequence ID" value="NZ_NKUB01000049.1"/>
</dbReference>
<proteinExistence type="predicted"/>
<dbReference type="Gene3D" id="3.40.50.300">
    <property type="entry name" value="P-loop containing nucleotide triphosphate hydrolases"/>
    <property type="match status" value="1"/>
</dbReference>
<dbReference type="GO" id="GO:0015847">
    <property type="term" value="P:putrescine transport"/>
    <property type="evidence" value="ECO:0007669"/>
    <property type="project" value="UniProtKB-ARBA"/>
</dbReference>
<dbReference type="InterPro" id="IPR013611">
    <property type="entry name" value="Transp-assoc_OB_typ2"/>
</dbReference>
<accession>A0A2V4QXM3</accession>
<dbReference type="GO" id="GO:0022857">
    <property type="term" value="F:transmembrane transporter activity"/>
    <property type="evidence" value="ECO:0007669"/>
    <property type="project" value="InterPro"/>
</dbReference>
<dbReference type="PANTHER" id="PTHR42781">
    <property type="entry name" value="SPERMIDINE/PUTRESCINE IMPORT ATP-BINDING PROTEIN POTA"/>
    <property type="match status" value="1"/>
</dbReference>
<keyword evidence="1" id="KW-0813">Transport</keyword>
<dbReference type="FunFam" id="3.40.50.300:FF:000133">
    <property type="entry name" value="Spermidine/putrescine import ATP-binding protein PotA"/>
    <property type="match status" value="1"/>
</dbReference>
<dbReference type="GO" id="GO:0043190">
    <property type="term" value="C:ATP-binding cassette (ABC) transporter complex"/>
    <property type="evidence" value="ECO:0007669"/>
    <property type="project" value="InterPro"/>
</dbReference>
<organism evidence="5 6">
    <name type="scientific">Komagataeibacter swingsii</name>
    <dbReference type="NCBI Taxonomy" id="215220"/>
    <lineage>
        <taxon>Bacteria</taxon>
        <taxon>Pseudomonadati</taxon>
        <taxon>Pseudomonadota</taxon>
        <taxon>Alphaproteobacteria</taxon>
        <taxon>Acetobacterales</taxon>
        <taxon>Acetobacteraceae</taxon>
        <taxon>Komagataeibacter</taxon>
    </lineage>
</organism>
<dbReference type="PROSITE" id="PS00211">
    <property type="entry name" value="ABC_TRANSPORTER_1"/>
    <property type="match status" value="1"/>
</dbReference>
<comment type="caution">
    <text evidence="5">The sequence shown here is derived from an EMBL/GenBank/DDBJ whole genome shotgun (WGS) entry which is preliminary data.</text>
</comment>
<evidence type="ECO:0000256" key="1">
    <source>
        <dbReference type="ARBA" id="ARBA00022448"/>
    </source>
</evidence>
<gene>
    <name evidence="5" type="ORF">CFR76_16455</name>
</gene>
<dbReference type="Pfam" id="PF08402">
    <property type="entry name" value="TOBE_2"/>
    <property type="match status" value="1"/>
</dbReference>
<evidence type="ECO:0000256" key="3">
    <source>
        <dbReference type="ARBA" id="ARBA00022840"/>
    </source>
</evidence>
<sequence length="364" mass="39772">MNGQHDALVIDAVGKQYGDFTALAPTSLTVCRGEFVSLLGPSGSGKTTLLMMIAGLATPDCGSIWIDGTDATRLPPNRRDIGVVFQNYALFPHMSIFQNIAFPLQQRHVPGGEIRRRVEHILEVVGLSHVADRLPAALSGGQQQRIALARCLVYRPSLILMDEPLGALDKRMRDQLQDEIRRTHCELGTTIVYVTHDQHEALTMSDRICLMNHGRIEQVETPQRLYARPRSVFSACFLGESNIFKPVSIVSDHGGWRFAMAEGQAPFLAGPRADMTDPSAFLVRPENMRIGPGTGLEDNRIDVTVSDILFMGTTTRYRVEAPWGQSLLVDALSGSDMADVHVGATVGVCWNASNTVALLDNGAP</sequence>
<dbReference type="GO" id="GO:0016887">
    <property type="term" value="F:ATP hydrolysis activity"/>
    <property type="evidence" value="ECO:0007669"/>
    <property type="project" value="InterPro"/>
</dbReference>
<dbReference type="AlphaFoldDB" id="A0A2V4QXM3"/>
<evidence type="ECO:0000313" key="6">
    <source>
        <dbReference type="Proteomes" id="UP000247371"/>
    </source>
</evidence>
<feature type="domain" description="ABC transporter" evidence="4">
    <location>
        <begin position="8"/>
        <end position="238"/>
    </location>
</feature>
<evidence type="ECO:0000259" key="4">
    <source>
        <dbReference type="PROSITE" id="PS50893"/>
    </source>
</evidence>
<dbReference type="SUPFAM" id="SSF50331">
    <property type="entry name" value="MOP-like"/>
    <property type="match status" value="1"/>
</dbReference>
<keyword evidence="3 5" id="KW-0067">ATP-binding</keyword>
<dbReference type="PROSITE" id="PS50893">
    <property type="entry name" value="ABC_TRANSPORTER_2"/>
    <property type="match status" value="1"/>
</dbReference>
<dbReference type="InterPro" id="IPR050093">
    <property type="entry name" value="ABC_SmlMolc_Importer"/>
</dbReference>
<dbReference type="GO" id="GO:0005524">
    <property type="term" value="F:ATP binding"/>
    <property type="evidence" value="ECO:0007669"/>
    <property type="project" value="UniProtKB-KW"/>
</dbReference>
<dbReference type="EMBL" id="NKUB01000049">
    <property type="protein sequence ID" value="PYD68197.1"/>
    <property type="molecule type" value="Genomic_DNA"/>
</dbReference>
<dbReference type="InterPro" id="IPR008995">
    <property type="entry name" value="Mo/tungstate-bd_C_term_dom"/>
</dbReference>
<dbReference type="InterPro" id="IPR003593">
    <property type="entry name" value="AAA+_ATPase"/>
</dbReference>
<keyword evidence="6" id="KW-1185">Reference proteome</keyword>
<name>A0A2V4QXM3_9PROT</name>
<dbReference type="InterPro" id="IPR027417">
    <property type="entry name" value="P-loop_NTPase"/>
</dbReference>